<name>A0A1Y2GDB8_9FUNG</name>
<keyword evidence="2" id="KW-0732">Signal</keyword>
<evidence type="ECO:0000313" key="4">
    <source>
        <dbReference type="Proteomes" id="UP000193648"/>
    </source>
</evidence>
<comment type="caution">
    <text evidence="3">The sequence shown here is derived from an EMBL/GenBank/DDBJ whole genome shotgun (WGS) entry which is preliminary data.</text>
</comment>
<feature type="region of interest" description="Disordered" evidence="1">
    <location>
        <begin position="129"/>
        <end position="177"/>
    </location>
</feature>
<evidence type="ECO:0008006" key="5">
    <source>
        <dbReference type="Google" id="ProtNLM"/>
    </source>
</evidence>
<dbReference type="EMBL" id="MCFF01000040">
    <property type="protein sequence ID" value="ORZ07718.1"/>
    <property type="molecule type" value="Genomic_DNA"/>
</dbReference>
<evidence type="ECO:0000256" key="2">
    <source>
        <dbReference type="SAM" id="SignalP"/>
    </source>
</evidence>
<protein>
    <recommendedName>
        <fullName evidence="5">Ser-Thr-rich glycosyl-phosphatidyl-inositol-anchored membrane family-domain-containing protein</fullName>
    </recommendedName>
</protein>
<proteinExistence type="predicted"/>
<gene>
    <name evidence="3" type="ORF">BCR41DRAFT_359965</name>
</gene>
<feature type="compositionally biased region" description="Low complexity" evidence="1">
    <location>
        <begin position="131"/>
        <end position="176"/>
    </location>
</feature>
<evidence type="ECO:0000313" key="3">
    <source>
        <dbReference type="EMBL" id="ORZ07718.1"/>
    </source>
</evidence>
<dbReference type="RefSeq" id="XP_021878084.1">
    <property type="nucleotide sequence ID" value="XM_022025286.1"/>
</dbReference>
<dbReference type="Proteomes" id="UP000193648">
    <property type="component" value="Unassembled WGS sequence"/>
</dbReference>
<feature type="signal peptide" evidence="2">
    <location>
        <begin position="1"/>
        <end position="19"/>
    </location>
</feature>
<dbReference type="AlphaFoldDB" id="A0A1Y2GDB8"/>
<accession>A0A1Y2GDB8</accession>
<organism evidence="3 4">
    <name type="scientific">Lobosporangium transversale</name>
    <dbReference type="NCBI Taxonomy" id="64571"/>
    <lineage>
        <taxon>Eukaryota</taxon>
        <taxon>Fungi</taxon>
        <taxon>Fungi incertae sedis</taxon>
        <taxon>Mucoromycota</taxon>
        <taxon>Mortierellomycotina</taxon>
        <taxon>Mortierellomycetes</taxon>
        <taxon>Mortierellales</taxon>
        <taxon>Mortierellaceae</taxon>
        <taxon>Lobosporangium</taxon>
    </lineage>
</organism>
<dbReference type="OrthoDB" id="2260257at2759"/>
<keyword evidence="4" id="KW-1185">Reference proteome</keyword>
<feature type="chain" id="PRO_5012960276" description="Ser-Thr-rich glycosyl-phosphatidyl-inositol-anchored membrane family-domain-containing protein" evidence="2">
    <location>
        <begin position="20"/>
        <end position="197"/>
    </location>
</feature>
<evidence type="ECO:0000256" key="1">
    <source>
        <dbReference type="SAM" id="MobiDB-lite"/>
    </source>
</evidence>
<reference evidence="3 4" key="1">
    <citation type="submission" date="2016-07" db="EMBL/GenBank/DDBJ databases">
        <title>Pervasive Adenine N6-methylation of Active Genes in Fungi.</title>
        <authorList>
            <consortium name="DOE Joint Genome Institute"/>
            <person name="Mondo S.J."/>
            <person name="Dannebaum R.O."/>
            <person name="Kuo R.C."/>
            <person name="Labutti K."/>
            <person name="Haridas S."/>
            <person name="Kuo A."/>
            <person name="Salamov A."/>
            <person name="Ahrendt S.R."/>
            <person name="Lipzen A."/>
            <person name="Sullivan W."/>
            <person name="Andreopoulos W.B."/>
            <person name="Clum A."/>
            <person name="Lindquist E."/>
            <person name="Daum C."/>
            <person name="Ramamoorthy G.K."/>
            <person name="Gryganskyi A."/>
            <person name="Culley D."/>
            <person name="Magnuson J.K."/>
            <person name="James T.Y."/>
            <person name="O'Malley M.A."/>
            <person name="Stajich J.E."/>
            <person name="Spatafora J.W."/>
            <person name="Visel A."/>
            <person name="Grigoriev I.V."/>
        </authorList>
    </citation>
    <scope>NUCLEOTIDE SEQUENCE [LARGE SCALE GENOMIC DNA]</scope>
    <source>
        <strain evidence="3 4">NRRL 3116</strain>
    </source>
</reference>
<dbReference type="InParanoid" id="A0A1Y2GDB8"/>
<sequence>MKSAFIAIAASALASVASAQVLSFGYPIGASVWDLSKPNSLYVQWTNDCKSLNKTTFDINLNMQRPDGVQDKVPGVTAPIGTLDCKSKGRSTVTIPDTVASGSLYSIYVSHGDDGQSYSALFTINNPKVPSTPASTSKAATTTGGASATPTKANPTTAAATKPSSSPTPSDKPSSAGALKVGSTAALVIVAAAGLML</sequence>
<dbReference type="GeneID" id="33567130"/>